<feature type="transmembrane region" description="Helical" evidence="9">
    <location>
        <begin position="322"/>
        <end position="338"/>
    </location>
</feature>
<gene>
    <name evidence="12" type="ORF">Ae201684_008754</name>
</gene>
<dbReference type="EMBL" id="VJMJ01000110">
    <property type="protein sequence ID" value="KAF0734598.1"/>
    <property type="molecule type" value="Genomic_DNA"/>
</dbReference>
<evidence type="ECO:0000256" key="5">
    <source>
        <dbReference type="ARBA" id="ARBA00022741"/>
    </source>
</evidence>
<dbReference type="InterPro" id="IPR036640">
    <property type="entry name" value="ABC1_TM_sf"/>
</dbReference>
<dbReference type="InterPro" id="IPR017871">
    <property type="entry name" value="ABC_transporter-like_CS"/>
</dbReference>
<dbReference type="PROSITE" id="PS00211">
    <property type="entry name" value="ABC_TRANSPORTER_1"/>
    <property type="match status" value="2"/>
</dbReference>
<protein>
    <recommendedName>
        <fullName evidence="14">Bile salt export pump</fullName>
    </recommendedName>
</protein>
<dbReference type="SUPFAM" id="SSF90123">
    <property type="entry name" value="ABC transporter transmembrane region"/>
    <property type="match status" value="2"/>
</dbReference>
<evidence type="ECO:0000259" key="10">
    <source>
        <dbReference type="PROSITE" id="PS50893"/>
    </source>
</evidence>
<feature type="transmembrane region" description="Helical" evidence="9">
    <location>
        <begin position="833"/>
        <end position="850"/>
    </location>
</feature>
<evidence type="ECO:0000313" key="13">
    <source>
        <dbReference type="Proteomes" id="UP000481153"/>
    </source>
</evidence>
<dbReference type="PANTHER" id="PTHR43394:SF27">
    <property type="entry name" value="ATP-DEPENDENT TRANSLOCASE ABCB1-LIKE"/>
    <property type="match status" value="1"/>
</dbReference>
<keyword evidence="3" id="KW-0813">Transport</keyword>
<evidence type="ECO:0000259" key="11">
    <source>
        <dbReference type="PROSITE" id="PS50929"/>
    </source>
</evidence>
<dbReference type="VEuPathDB" id="FungiDB:AeMF1_018607"/>
<comment type="similarity">
    <text evidence="2">Belongs to the ABC transporter superfamily. ABCB family. Multidrug resistance exporter (TC 3.A.1.201) subfamily.</text>
</comment>
<evidence type="ECO:0000256" key="7">
    <source>
        <dbReference type="ARBA" id="ARBA00022989"/>
    </source>
</evidence>
<dbReference type="Pfam" id="PF00664">
    <property type="entry name" value="ABC_membrane"/>
    <property type="match status" value="2"/>
</dbReference>
<feature type="transmembrane region" description="Helical" evidence="9">
    <location>
        <begin position="58"/>
        <end position="82"/>
    </location>
</feature>
<keyword evidence="5" id="KW-0547">Nucleotide-binding</keyword>
<dbReference type="InterPro" id="IPR003439">
    <property type="entry name" value="ABC_transporter-like_ATP-bd"/>
</dbReference>
<name>A0A6G0X484_9STRA</name>
<dbReference type="GO" id="GO:0005743">
    <property type="term" value="C:mitochondrial inner membrane"/>
    <property type="evidence" value="ECO:0007669"/>
    <property type="project" value="TreeGrafter"/>
</dbReference>
<dbReference type="FunFam" id="3.40.50.300:FF:000251">
    <property type="entry name" value="ABC transporter B family member 19"/>
    <property type="match status" value="1"/>
</dbReference>
<dbReference type="CDD" id="cd18577">
    <property type="entry name" value="ABC_6TM_Pgp_ABCB1_D1_like"/>
    <property type="match status" value="1"/>
</dbReference>
<evidence type="ECO:0000256" key="2">
    <source>
        <dbReference type="ARBA" id="ARBA00007577"/>
    </source>
</evidence>
<dbReference type="InterPro" id="IPR003593">
    <property type="entry name" value="AAA+_ATPase"/>
</dbReference>
<feature type="transmembrane region" description="Helical" evidence="9">
    <location>
        <begin position="176"/>
        <end position="194"/>
    </location>
</feature>
<dbReference type="InterPro" id="IPR039421">
    <property type="entry name" value="Type_1_exporter"/>
</dbReference>
<keyword evidence="8 9" id="KW-0472">Membrane</keyword>
<feature type="transmembrane region" description="Helical" evidence="9">
    <location>
        <begin position="280"/>
        <end position="302"/>
    </location>
</feature>
<evidence type="ECO:0000256" key="6">
    <source>
        <dbReference type="ARBA" id="ARBA00022840"/>
    </source>
</evidence>
<feature type="domain" description="ABC transmembrane type-1" evidence="11">
    <location>
        <begin position="697"/>
        <end position="996"/>
    </location>
</feature>
<reference evidence="12 13" key="1">
    <citation type="submission" date="2019-07" db="EMBL/GenBank/DDBJ databases">
        <title>Genomics analysis of Aphanomyces spp. identifies a new class of oomycete effector associated with host adaptation.</title>
        <authorList>
            <person name="Gaulin E."/>
        </authorList>
    </citation>
    <scope>NUCLEOTIDE SEQUENCE [LARGE SCALE GENOMIC DNA]</scope>
    <source>
        <strain evidence="12 13">ATCC 201684</strain>
    </source>
</reference>
<dbReference type="FunFam" id="3.40.50.300:FF:000205">
    <property type="entry name" value="ABC transporter B family member 4"/>
    <property type="match status" value="1"/>
</dbReference>
<evidence type="ECO:0008006" key="14">
    <source>
        <dbReference type="Google" id="ProtNLM"/>
    </source>
</evidence>
<feature type="transmembrane region" description="Helical" evidence="9">
    <location>
        <begin position="856"/>
        <end position="872"/>
    </location>
</feature>
<evidence type="ECO:0000256" key="4">
    <source>
        <dbReference type="ARBA" id="ARBA00022692"/>
    </source>
</evidence>
<evidence type="ECO:0000256" key="1">
    <source>
        <dbReference type="ARBA" id="ARBA00004141"/>
    </source>
</evidence>
<dbReference type="AlphaFoldDB" id="A0A6G0X484"/>
<organism evidence="12 13">
    <name type="scientific">Aphanomyces euteiches</name>
    <dbReference type="NCBI Taxonomy" id="100861"/>
    <lineage>
        <taxon>Eukaryota</taxon>
        <taxon>Sar</taxon>
        <taxon>Stramenopiles</taxon>
        <taxon>Oomycota</taxon>
        <taxon>Saprolegniomycetes</taxon>
        <taxon>Saprolegniales</taxon>
        <taxon>Verrucalvaceae</taxon>
        <taxon>Aphanomyces</taxon>
    </lineage>
</organism>
<keyword evidence="13" id="KW-1185">Reference proteome</keyword>
<dbReference type="InterPro" id="IPR011527">
    <property type="entry name" value="ABC1_TM_dom"/>
</dbReference>
<evidence type="ECO:0000313" key="12">
    <source>
        <dbReference type="EMBL" id="KAF0734598.1"/>
    </source>
</evidence>
<dbReference type="GO" id="GO:0090374">
    <property type="term" value="P:oligopeptide export from mitochondrion"/>
    <property type="evidence" value="ECO:0007669"/>
    <property type="project" value="TreeGrafter"/>
</dbReference>
<comment type="subcellular location">
    <subcellularLocation>
        <location evidence="1">Membrane</location>
        <topology evidence="1">Multi-pass membrane protein</topology>
    </subcellularLocation>
</comment>
<dbReference type="CDD" id="cd03249">
    <property type="entry name" value="ABC_MTABC3_MDL1_MDL2"/>
    <property type="match status" value="2"/>
</dbReference>
<proteinExistence type="inferred from homology"/>
<dbReference type="Pfam" id="PF00005">
    <property type="entry name" value="ABC_tran"/>
    <property type="match status" value="2"/>
</dbReference>
<dbReference type="Gene3D" id="3.40.50.300">
    <property type="entry name" value="P-loop containing nucleotide triphosphate hydrolases"/>
    <property type="match status" value="2"/>
</dbReference>
<feature type="transmembrane region" description="Helical" evidence="9">
    <location>
        <begin position="102"/>
        <end position="125"/>
    </location>
</feature>
<feature type="transmembrane region" description="Helical" evidence="9">
    <location>
        <begin position="200"/>
        <end position="219"/>
    </location>
</feature>
<keyword evidence="4 9" id="KW-0812">Transmembrane</keyword>
<feature type="domain" description="ABC transporter" evidence="10">
    <location>
        <begin position="1031"/>
        <end position="1274"/>
    </location>
</feature>
<feature type="transmembrane region" description="Helical" evidence="9">
    <location>
        <begin position="755"/>
        <end position="778"/>
    </location>
</feature>
<evidence type="ECO:0000256" key="8">
    <source>
        <dbReference type="ARBA" id="ARBA00023136"/>
    </source>
</evidence>
<feature type="transmembrane region" description="Helical" evidence="9">
    <location>
        <begin position="935"/>
        <end position="957"/>
    </location>
</feature>
<feature type="transmembrane region" description="Helical" evidence="9">
    <location>
        <begin position="694"/>
        <end position="717"/>
    </location>
</feature>
<feature type="domain" description="ABC transporter" evidence="10">
    <location>
        <begin position="381"/>
        <end position="619"/>
    </location>
</feature>
<dbReference type="GO" id="GO:0016887">
    <property type="term" value="F:ATP hydrolysis activity"/>
    <property type="evidence" value="ECO:0007669"/>
    <property type="project" value="InterPro"/>
</dbReference>
<comment type="caution">
    <text evidence="12">The sequence shown here is derived from an EMBL/GenBank/DDBJ whole genome shotgun (WGS) entry which is preliminary data.</text>
</comment>
<dbReference type="PROSITE" id="PS50929">
    <property type="entry name" value="ABC_TM1F"/>
    <property type="match status" value="2"/>
</dbReference>
<dbReference type="Proteomes" id="UP000481153">
    <property type="component" value="Unassembled WGS sequence"/>
</dbReference>
<dbReference type="SUPFAM" id="SSF52540">
    <property type="entry name" value="P-loop containing nucleoside triphosphate hydrolases"/>
    <property type="match status" value="2"/>
</dbReference>
<dbReference type="GO" id="GO:0015421">
    <property type="term" value="F:ABC-type oligopeptide transporter activity"/>
    <property type="evidence" value="ECO:0007669"/>
    <property type="project" value="TreeGrafter"/>
</dbReference>
<dbReference type="PROSITE" id="PS50893">
    <property type="entry name" value="ABC_TRANSPORTER_2"/>
    <property type="match status" value="2"/>
</dbReference>
<sequence length="1278" mass="139625">MSKTGEDDNYKAIATPKDDTVVQVDVSKPSKSKNDSSDIDHEFSFMSMYRYADKQDTVLILLGLVLSAANGAAFPLMAIIFGDSINAFVAPVDLHKVNSTSLNFLMLAVGLFVAGYGSYACFAIAAERQMKKLRSECLKHIMYQEMGWYDQRDASELASRISGDTVKIKEGMGEKLGEALRFICQFIAGYIIGFSRGWNLSLVMACVMPLMAISLTFLIKRLRDSTARSQRVYAAAGAVAEENIGAIRTVASLNGEARAVARYAENVVNAEKETIGVSKFVAFALGWFFMFMWLTYAIGLWYGGWLVSKQSSAVSDPGTVFSAFYGILMGTMSLAQISPNINAVASAKGAATALFKILARKSEIDASDLSGEIPANCEGNIEARDLHFTYPTRPEDPILRGYSLTIKKGETVAFVGASGSGKSTLVALLERFYQPTSGAIYLDGRDISKLQIKWLRSQIGLVSQEPVLFATTVFENIAAGGNNISREEVIAAAKLANAHDFIMDLPDGYDTMCGEKGATLSGGQKQRVAIARALVRQPKILVLDEATSALDNESERVVQEALNNLMAHTNMTTIVIAHRLSTIRTADKIAVISKGVVAEVGRHEELMQLENGFYRSLVLLQSSAPTDESDAQSVQDYEKRVSMAMDDGPEKAILVRKYSSMSHVSIERKHEYIGAVEKEVKLGRIFELTKPQRLFFIFGVIASSLQGFSMPGISLIISKVISDMNIHYAAYVASGKKNMQPLTVLYDDVSHSAQIFIGIAVAIFFVAFIQTYTFRVIAEKLTTRLRNMHFQALMRQDIGFFDLQGHTTGALTTDLSTHATKVVLIAGESQARILQAIFTIIAGFFIAFFWGSWKLSLVMAAVFPLLLVGSYARSLQFKGQNFSDNLADSGSLATEAITNARTVTAFGLQEDFISRYDVLLEKPLKEGSKEAQVNGLLNGFSNFIMFAVYALVFWYGARLMNDGSITFKELINTLMAIMMAAQSVGQSASFIGDTDAAKKSAAKIFSIVDREPPVDSSSNDGLKPESVTGRIEFNDVFFNYPSRPDVKVLRHYDLTIEPGQTVAFCGPSGGGKSTCVALLERFYNPISGSITLDGRDISTLNLHWLRSQIGLVGQEPVLFVGTIAENIASGISDYTSLPDLQERVEAAAKMANAHNFIMQFPEGYQTQVGLKGEQLSGGQKQRIAIARAIMKNPSILLLDEATSALDSESEKVVQEALDKLLAAKGRTTIVIAHRLSTIRHADKICVVSGGRIAEQGTHDELLRLNGIYTHLVQTNTKH</sequence>
<dbReference type="Gene3D" id="1.20.1560.10">
    <property type="entry name" value="ABC transporter type 1, transmembrane domain"/>
    <property type="match status" value="1"/>
</dbReference>
<feature type="domain" description="ABC transmembrane type-1" evidence="11">
    <location>
        <begin position="61"/>
        <end position="346"/>
    </location>
</feature>
<dbReference type="GO" id="GO:0005524">
    <property type="term" value="F:ATP binding"/>
    <property type="evidence" value="ECO:0007669"/>
    <property type="project" value="UniProtKB-KW"/>
</dbReference>
<evidence type="ECO:0000256" key="3">
    <source>
        <dbReference type="ARBA" id="ARBA00022448"/>
    </source>
</evidence>
<keyword evidence="7 9" id="KW-1133">Transmembrane helix</keyword>
<dbReference type="InterPro" id="IPR027417">
    <property type="entry name" value="P-loop_NTPase"/>
</dbReference>
<evidence type="ECO:0000256" key="9">
    <source>
        <dbReference type="SAM" id="Phobius"/>
    </source>
</evidence>
<keyword evidence="6" id="KW-0067">ATP-binding</keyword>
<dbReference type="CDD" id="cd18578">
    <property type="entry name" value="ABC_6TM_Pgp_ABCB1_D2_like"/>
    <property type="match status" value="1"/>
</dbReference>
<dbReference type="SMART" id="SM00382">
    <property type="entry name" value="AAA"/>
    <property type="match status" value="2"/>
</dbReference>
<accession>A0A6G0X484</accession>
<dbReference type="PANTHER" id="PTHR43394">
    <property type="entry name" value="ATP-DEPENDENT PERMEASE MDL1, MITOCHONDRIAL"/>
    <property type="match status" value="1"/>
</dbReference>